<evidence type="ECO:0000313" key="5">
    <source>
        <dbReference type="Proteomes" id="UP000250140"/>
    </source>
</evidence>
<dbReference type="InterPro" id="IPR050425">
    <property type="entry name" value="NAD(P)_dehydrat-like"/>
</dbReference>
<gene>
    <name evidence="4" type="ORF">AOQ84DRAFT_224321</name>
</gene>
<dbReference type="OrthoDB" id="2735536at2759"/>
<dbReference type="AlphaFoldDB" id="A0A8E2FFZ5"/>
<protein>
    <submittedName>
        <fullName evidence="4">NAD(P)-binding protein</fullName>
    </submittedName>
</protein>
<dbReference type="Proteomes" id="UP000250140">
    <property type="component" value="Unassembled WGS sequence"/>
</dbReference>
<sequence>MSPKVFLTGANGFVASHVLSGLVERDYQVVASVRSEQKAQEILHLHPSWKSNVSFVYIPDVAAQGAFNKVFEDQKVGFDYIIHTASPVNFSAKDLQKELIDPAVHGTTSLIECAHKLGGSSIKRFVLLGSAVAILNSFEDLSRASEDYTEEDWNPVTADYAIENNDVVAAYNASKILAEQAAWRFIESTKPVFDLTVINPDIIIGPMIQSVPRPQSMNETNDFAVYSFFNGKYKQLEGLTFPFYHFVDVRDVALAHILALNSPAASNKRIILVSGLITPQLVINTIRENFPELRSRVMEGEPSQILPKGIYPTGWNTSRSLDIFGPDWNYIGLEKSILDTVHSILALEKQWKL</sequence>
<keyword evidence="1" id="KW-0560">Oxidoreductase</keyword>
<dbReference type="PANTHER" id="PTHR10366:SF814">
    <property type="entry name" value="NAD-DEPENDENT EPIMERASE_DEHYDRATASE DOMAIN-CONTAINING PROTEIN"/>
    <property type="match status" value="1"/>
</dbReference>
<dbReference type="SUPFAM" id="SSF51735">
    <property type="entry name" value="NAD(P)-binding Rossmann-fold domains"/>
    <property type="match status" value="1"/>
</dbReference>
<organism evidence="4 5">
    <name type="scientific">Glonium stellatum</name>
    <dbReference type="NCBI Taxonomy" id="574774"/>
    <lineage>
        <taxon>Eukaryota</taxon>
        <taxon>Fungi</taxon>
        <taxon>Dikarya</taxon>
        <taxon>Ascomycota</taxon>
        <taxon>Pezizomycotina</taxon>
        <taxon>Dothideomycetes</taxon>
        <taxon>Pleosporomycetidae</taxon>
        <taxon>Gloniales</taxon>
        <taxon>Gloniaceae</taxon>
        <taxon>Glonium</taxon>
    </lineage>
</organism>
<dbReference type="GO" id="GO:0016616">
    <property type="term" value="F:oxidoreductase activity, acting on the CH-OH group of donors, NAD or NADP as acceptor"/>
    <property type="evidence" value="ECO:0007669"/>
    <property type="project" value="TreeGrafter"/>
</dbReference>
<dbReference type="EMBL" id="KV748469">
    <property type="protein sequence ID" value="OCL15253.1"/>
    <property type="molecule type" value="Genomic_DNA"/>
</dbReference>
<comment type="similarity">
    <text evidence="2">Belongs to the NAD(P)-dependent epimerase/dehydratase family. Dihydroflavonol-4-reductase subfamily.</text>
</comment>
<dbReference type="Pfam" id="PF01370">
    <property type="entry name" value="Epimerase"/>
    <property type="match status" value="1"/>
</dbReference>
<reference evidence="4 5" key="1">
    <citation type="journal article" date="2016" name="Nat. Commun.">
        <title>Ectomycorrhizal ecology is imprinted in the genome of the dominant symbiotic fungus Cenococcum geophilum.</title>
        <authorList>
            <consortium name="DOE Joint Genome Institute"/>
            <person name="Peter M."/>
            <person name="Kohler A."/>
            <person name="Ohm R.A."/>
            <person name="Kuo A."/>
            <person name="Krutzmann J."/>
            <person name="Morin E."/>
            <person name="Arend M."/>
            <person name="Barry K.W."/>
            <person name="Binder M."/>
            <person name="Choi C."/>
            <person name="Clum A."/>
            <person name="Copeland A."/>
            <person name="Grisel N."/>
            <person name="Haridas S."/>
            <person name="Kipfer T."/>
            <person name="LaButti K."/>
            <person name="Lindquist E."/>
            <person name="Lipzen A."/>
            <person name="Maire R."/>
            <person name="Meier B."/>
            <person name="Mihaltcheva S."/>
            <person name="Molinier V."/>
            <person name="Murat C."/>
            <person name="Poggeler S."/>
            <person name="Quandt C.A."/>
            <person name="Sperisen C."/>
            <person name="Tritt A."/>
            <person name="Tisserant E."/>
            <person name="Crous P.W."/>
            <person name="Henrissat B."/>
            <person name="Nehls U."/>
            <person name="Egli S."/>
            <person name="Spatafora J.W."/>
            <person name="Grigoriev I.V."/>
            <person name="Martin F.M."/>
        </authorList>
    </citation>
    <scope>NUCLEOTIDE SEQUENCE [LARGE SCALE GENOMIC DNA]</scope>
    <source>
        <strain evidence="4 5">CBS 207.34</strain>
    </source>
</reference>
<dbReference type="PANTHER" id="PTHR10366">
    <property type="entry name" value="NAD DEPENDENT EPIMERASE/DEHYDRATASE"/>
    <property type="match status" value="1"/>
</dbReference>
<dbReference type="Gene3D" id="3.40.50.720">
    <property type="entry name" value="NAD(P)-binding Rossmann-like Domain"/>
    <property type="match status" value="1"/>
</dbReference>
<dbReference type="InterPro" id="IPR001509">
    <property type="entry name" value="Epimerase_deHydtase"/>
</dbReference>
<keyword evidence="5" id="KW-1185">Reference proteome</keyword>
<dbReference type="InterPro" id="IPR036291">
    <property type="entry name" value="NAD(P)-bd_dom_sf"/>
</dbReference>
<evidence type="ECO:0000256" key="1">
    <source>
        <dbReference type="ARBA" id="ARBA00023002"/>
    </source>
</evidence>
<feature type="domain" description="NAD-dependent epimerase/dehydratase" evidence="3">
    <location>
        <begin position="5"/>
        <end position="270"/>
    </location>
</feature>
<proteinExistence type="inferred from homology"/>
<accession>A0A8E2FFZ5</accession>
<evidence type="ECO:0000313" key="4">
    <source>
        <dbReference type="EMBL" id="OCL15253.1"/>
    </source>
</evidence>
<evidence type="ECO:0000259" key="3">
    <source>
        <dbReference type="Pfam" id="PF01370"/>
    </source>
</evidence>
<name>A0A8E2FFZ5_9PEZI</name>
<evidence type="ECO:0000256" key="2">
    <source>
        <dbReference type="ARBA" id="ARBA00023445"/>
    </source>
</evidence>